<sequence>MPFFISGWASAPTIDRVGHKTLARGLVIHPALGTGASRALKMLWTHDRHVVPVGIWIKAEPRLWGSGQYGLWVEGIVVDTEAGRDLQKLLAVQLLSFSVGMFLDTVSVEPWPGDPNREYLVIEKAELEEVSIVVEPACYEAVMTSARAITDKEMAKLLGRDLESAVKEFSKFTRELTGTASTLTPTEQRLADQLKAFKGILA</sequence>
<dbReference type="EMBL" id="JAMD01000001">
    <property type="protein sequence ID" value="KEJ98276.1"/>
    <property type="molecule type" value="Genomic_DNA"/>
</dbReference>
<comment type="caution">
    <text evidence="5">The sequence shown here is derived from an EMBL/GenBank/DDBJ whole genome shotgun (WGS) entry which is preliminary data.</text>
</comment>
<keyword evidence="3" id="KW-0378">Hydrolase</keyword>
<gene>
    <name evidence="5" type="ORF">SUH3_04590</name>
</gene>
<dbReference type="RefSeq" id="WP_037921874.1">
    <property type="nucleotide sequence ID" value="NZ_FQVP01000001.1"/>
</dbReference>
<dbReference type="AlphaFoldDB" id="A0A073J9A8"/>
<dbReference type="Pfam" id="PF04586">
    <property type="entry name" value="Peptidase_S78"/>
    <property type="match status" value="1"/>
</dbReference>
<feature type="domain" description="Prohead serine protease" evidence="4">
    <location>
        <begin position="38"/>
        <end position="149"/>
    </location>
</feature>
<keyword evidence="6" id="KW-1185">Reference proteome</keyword>
<evidence type="ECO:0000259" key="4">
    <source>
        <dbReference type="Pfam" id="PF04586"/>
    </source>
</evidence>
<keyword evidence="1" id="KW-1188">Viral release from host cell</keyword>
<reference evidence="5 6" key="1">
    <citation type="submission" date="2014-01" db="EMBL/GenBank/DDBJ databases">
        <title>Sulfitobacter sp. H3 (MCCC 1A00686) Genome Sequencing.</title>
        <authorList>
            <person name="Lai Q."/>
            <person name="Hong Z."/>
        </authorList>
    </citation>
    <scope>NUCLEOTIDE SEQUENCE [LARGE SCALE GENOMIC DNA]</scope>
    <source>
        <strain evidence="5 6">H3</strain>
    </source>
</reference>
<dbReference type="GO" id="GO:0008233">
    <property type="term" value="F:peptidase activity"/>
    <property type="evidence" value="ECO:0007669"/>
    <property type="project" value="UniProtKB-KW"/>
</dbReference>
<protein>
    <recommendedName>
        <fullName evidence="4">Prohead serine protease domain-containing protein</fullName>
    </recommendedName>
</protein>
<evidence type="ECO:0000256" key="1">
    <source>
        <dbReference type="ARBA" id="ARBA00022612"/>
    </source>
</evidence>
<dbReference type="GO" id="GO:0006508">
    <property type="term" value="P:proteolysis"/>
    <property type="evidence" value="ECO:0007669"/>
    <property type="project" value="UniProtKB-KW"/>
</dbReference>
<evidence type="ECO:0000256" key="2">
    <source>
        <dbReference type="ARBA" id="ARBA00022670"/>
    </source>
</evidence>
<accession>A0A073J9A8</accession>
<dbReference type="InterPro" id="IPR054613">
    <property type="entry name" value="Peptidase_S78_dom"/>
</dbReference>
<name>A0A073J9A8_9RHOB</name>
<evidence type="ECO:0000313" key="6">
    <source>
        <dbReference type="Proteomes" id="UP000027746"/>
    </source>
</evidence>
<dbReference type="Proteomes" id="UP000027746">
    <property type="component" value="Unassembled WGS sequence"/>
</dbReference>
<keyword evidence="2" id="KW-0645">Protease</keyword>
<organism evidence="5 6">
    <name type="scientific">Pseudosulfitobacter pseudonitzschiae</name>
    <dbReference type="NCBI Taxonomy" id="1402135"/>
    <lineage>
        <taxon>Bacteria</taxon>
        <taxon>Pseudomonadati</taxon>
        <taxon>Pseudomonadota</taxon>
        <taxon>Alphaproteobacteria</taxon>
        <taxon>Rhodobacterales</taxon>
        <taxon>Roseobacteraceae</taxon>
        <taxon>Pseudosulfitobacter</taxon>
    </lineage>
</organism>
<evidence type="ECO:0000256" key="3">
    <source>
        <dbReference type="ARBA" id="ARBA00022801"/>
    </source>
</evidence>
<proteinExistence type="predicted"/>
<evidence type="ECO:0000313" key="5">
    <source>
        <dbReference type="EMBL" id="KEJ98276.1"/>
    </source>
</evidence>